<dbReference type="PANTHER" id="PTHR21240">
    <property type="entry name" value="2-AMINO-3-CARBOXYLMUCONATE-6-SEMIALDEHYDE DECARBOXYLASE"/>
    <property type="match status" value="1"/>
</dbReference>
<feature type="domain" description="Amidohydrolase-related" evidence="2">
    <location>
        <begin position="42"/>
        <end position="320"/>
    </location>
</feature>
<reference evidence="4" key="1">
    <citation type="submission" date="2023-07" db="EMBL/GenBank/DDBJ databases">
        <title>30 novel species of actinomycetes from the DSMZ collection.</title>
        <authorList>
            <person name="Nouioui I."/>
        </authorList>
    </citation>
    <scope>NUCLEOTIDE SEQUENCE [LARGE SCALE GENOMIC DNA]</scope>
    <source>
        <strain evidence="4">DSM 44399</strain>
    </source>
</reference>
<dbReference type="InterPro" id="IPR006680">
    <property type="entry name" value="Amidohydro-rel"/>
</dbReference>
<evidence type="ECO:0000313" key="3">
    <source>
        <dbReference type="EMBL" id="MDT0263567.1"/>
    </source>
</evidence>
<name>A0ABU2JEY9_9ACTN</name>
<proteinExistence type="predicted"/>
<dbReference type="Gene3D" id="3.20.20.140">
    <property type="entry name" value="Metal-dependent hydrolases"/>
    <property type="match status" value="1"/>
</dbReference>
<protein>
    <submittedName>
        <fullName evidence="3">Amidohydrolase family protein</fullName>
    </submittedName>
</protein>
<dbReference type="EMBL" id="JAVREH010000043">
    <property type="protein sequence ID" value="MDT0263567.1"/>
    <property type="molecule type" value="Genomic_DNA"/>
</dbReference>
<keyword evidence="1" id="KW-0456">Lyase</keyword>
<accession>A0ABU2JEY9</accession>
<dbReference type="InterPro" id="IPR032466">
    <property type="entry name" value="Metal_Hydrolase"/>
</dbReference>
<gene>
    <name evidence="3" type="ORF">RM423_19485</name>
</gene>
<dbReference type="Pfam" id="PF04909">
    <property type="entry name" value="Amidohydro_2"/>
    <property type="match status" value="1"/>
</dbReference>
<evidence type="ECO:0000313" key="4">
    <source>
        <dbReference type="Proteomes" id="UP001183176"/>
    </source>
</evidence>
<dbReference type="PANTHER" id="PTHR21240:SF30">
    <property type="entry name" value="AMIDOHYDROLASE-RELATED DOMAIN-CONTAINING PROTEIN-RELATED"/>
    <property type="match status" value="1"/>
</dbReference>
<dbReference type="Proteomes" id="UP001183176">
    <property type="component" value="Unassembled WGS sequence"/>
</dbReference>
<keyword evidence="4" id="KW-1185">Reference proteome</keyword>
<dbReference type="SUPFAM" id="SSF51556">
    <property type="entry name" value="Metallo-dependent hydrolases"/>
    <property type="match status" value="1"/>
</dbReference>
<dbReference type="InterPro" id="IPR032465">
    <property type="entry name" value="ACMSD"/>
</dbReference>
<evidence type="ECO:0000259" key="2">
    <source>
        <dbReference type="Pfam" id="PF04909"/>
    </source>
</evidence>
<evidence type="ECO:0000256" key="1">
    <source>
        <dbReference type="ARBA" id="ARBA00023239"/>
    </source>
</evidence>
<sequence>MRYVALEECFSIPELAGRLAGAPLGIRLSKQYAADVAKKLSDFTEYRLPDMDAHGIDVQVLSLSVPGLQLDLATDVAVDSARYANDYLATVVADHPDRFRGFAALPMQDTAAAIAELERSVGELGFCGALINDHTQGRYLDDPDYDDFWAALARLRVPLYIHPGSVPVDRWHLLDGCPEIYGATWSWGAETAGHALRVLYSGVFDRHPDATLILGHMGEFLPFQLTRLDSRYKTLDTERLLQRIPSQYIGTNIVLTTSGVFSPPALTGAVLAVGADAVMFSIDYPWEQTSEAVEMFERTTLSDSDRAKIAHGNAERILRI</sequence>
<organism evidence="3 4">
    <name type="scientific">Jatrophihabitans lederbergiae</name>
    <dbReference type="NCBI Taxonomy" id="3075547"/>
    <lineage>
        <taxon>Bacteria</taxon>
        <taxon>Bacillati</taxon>
        <taxon>Actinomycetota</taxon>
        <taxon>Actinomycetes</taxon>
        <taxon>Jatrophihabitantales</taxon>
        <taxon>Jatrophihabitantaceae</taxon>
        <taxon>Jatrophihabitans</taxon>
    </lineage>
</organism>
<comment type="caution">
    <text evidence="3">The sequence shown here is derived from an EMBL/GenBank/DDBJ whole genome shotgun (WGS) entry which is preliminary data.</text>
</comment>
<dbReference type="RefSeq" id="WP_311424713.1">
    <property type="nucleotide sequence ID" value="NZ_JAVREH010000043.1"/>
</dbReference>